<evidence type="ECO:0000313" key="1">
    <source>
        <dbReference type="EMBL" id="RMZ97432.1"/>
    </source>
</evidence>
<sequence>MNVSLTKSSYTIFSKSKKKLYLKLNLFNHKLPSANTIKFLGIILDNKLSFNWRLSQCTLNTLCKTLIGSIIDYSFPCLNLLSNKSNRKLQVIQNTTIRSILKLKMDTLIEQLHHLALGKLKTQRIDNRYHLFDLSEDYIRCGLKNSVPLVTRLVKE</sequence>
<dbReference type="OrthoDB" id="7998822at2759"/>
<proteinExistence type="predicted"/>
<dbReference type="EMBL" id="REGN01011432">
    <property type="protein sequence ID" value="RMZ97432.1"/>
    <property type="molecule type" value="Genomic_DNA"/>
</dbReference>
<protein>
    <recommendedName>
        <fullName evidence="3">RNA-directed DNA polymerase from mobile element jockey-like</fullName>
    </recommendedName>
</protein>
<gene>
    <name evidence="1" type="ORF">BpHYR1_034472</name>
</gene>
<keyword evidence="2" id="KW-1185">Reference proteome</keyword>
<organism evidence="1 2">
    <name type="scientific">Brachionus plicatilis</name>
    <name type="common">Marine rotifer</name>
    <name type="synonym">Brachionus muelleri</name>
    <dbReference type="NCBI Taxonomy" id="10195"/>
    <lineage>
        <taxon>Eukaryota</taxon>
        <taxon>Metazoa</taxon>
        <taxon>Spiralia</taxon>
        <taxon>Gnathifera</taxon>
        <taxon>Rotifera</taxon>
        <taxon>Eurotatoria</taxon>
        <taxon>Monogononta</taxon>
        <taxon>Pseudotrocha</taxon>
        <taxon>Ploima</taxon>
        <taxon>Brachionidae</taxon>
        <taxon>Brachionus</taxon>
    </lineage>
</organism>
<evidence type="ECO:0008006" key="3">
    <source>
        <dbReference type="Google" id="ProtNLM"/>
    </source>
</evidence>
<accession>A0A3M7PEE5</accession>
<dbReference type="Proteomes" id="UP000276133">
    <property type="component" value="Unassembled WGS sequence"/>
</dbReference>
<name>A0A3M7PEE5_BRAPC</name>
<comment type="caution">
    <text evidence="1">The sequence shown here is derived from an EMBL/GenBank/DDBJ whole genome shotgun (WGS) entry which is preliminary data.</text>
</comment>
<dbReference type="AlphaFoldDB" id="A0A3M7PEE5"/>
<evidence type="ECO:0000313" key="2">
    <source>
        <dbReference type="Proteomes" id="UP000276133"/>
    </source>
</evidence>
<reference evidence="1 2" key="1">
    <citation type="journal article" date="2018" name="Sci. Rep.">
        <title>Genomic signatures of local adaptation to the degree of environmental predictability in rotifers.</title>
        <authorList>
            <person name="Franch-Gras L."/>
            <person name="Hahn C."/>
            <person name="Garcia-Roger E.M."/>
            <person name="Carmona M.J."/>
            <person name="Serra M."/>
            <person name="Gomez A."/>
        </authorList>
    </citation>
    <scope>NUCLEOTIDE SEQUENCE [LARGE SCALE GENOMIC DNA]</scope>
    <source>
        <strain evidence="1">HYR1</strain>
    </source>
</reference>